<reference evidence="3" key="2">
    <citation type="submission" date="2019-07" db="EMBL/GenBank/DDBJ databases">
        <title>Phylogenomic Reclassification of ATCC Bacillus Strains and Various Taxa within the Genus Bacillus.</title>
        <authorList>
            <person name="Riojas M.A."/>
            <person name="Frank A.M."/>
            <person name="Fenn S.L."/>
            <person name="King S.P."/>
            <person name="Brower S.M."/>
            <person name="Hazbon M.H."/>
        </authorList>
    </citation>
    <scope>NUCLEOTIDE SEQUENCE</scope>
    <source>
        <strain evidence="3">ATCC 35646</strain>
    </source>
</reference>
<dbReference type="RefSeq" id="WP_000182928.1">
    <property type="nucleotide sequence ID" value="NZ_CP009334.1"/>
</dbReference>
<geneLocation type="plasmid" evidence="4 6">
    <name>unnamed3</name>
</geneLocation>
<sequence>MTNLHQSSLDLVKQVLNVWIKKYNAELQKTGDLNTSMALEGNEIKVLYDNLRWYCGRELGVELAVKHPKLSALITSLDDSRMINRNQGETVVYATLKEVKRIVAYVSNLGVKGLTLSEGKLDELEEVSFAIVYVEPIKQVLSQWTNAFNEAYLRNKESVLIHVQDFKAFYENLNKFALETKGDVLHELNTNMYAVLEELNQDRLHAESQKQNYFIIGVKEFEKLTLFYNRYVNPTVIRAEETVSETVEELQAKVEKLKKDLEVERKEHMETKESMKAEQEELYTTISELTDDLVEVSEKADNLAKVLGYEVFNNAQLQENSGLIGFDTETNLFPFGDIHSVIFTGSTSILPSSMTKHTHCKENVVVSEKPGSGKAYNLKEEMEKQGYIVDTGTAHPDKVSLKPCIEQQIGKQLLEDYNKMEPEFKEMVNIQTFITMMRQLADVKMVGDVKEQEKTSSPLQGITPQNSEDVIKILKKQTSLPVFLVTHNESLKK</sequence>
<dbReference type="EMBL" id="VKQN01000001">
    <property type="protein sequence ID" value="MDR4174709.1"/>
    <property type="molecule type" value="Genomic_DNA"/>
</dbReference>
<proteinExistence type="predicted"/>
<organism evidence="4 6">
    <name type="scientific">Bacillus thuringiensis</name>
    <dbReference type="NCBI Taxonomy" id="1428"/>
    <lineage>
        <taxon>Bacteria</taxon>
        <taxon>Bacillati</taxon>
        <taxon>Bacillota</taxon>
        <taxon>Bacilli</taxon>
        <taxon>Bacillales</taxon>
        <taxon>Bacillaceae</taxon>
        <taxon>Bacillus</taxon>
        <taxon>Bacillus cereus group</taxon>
    </lineage>
</organism>
<name>A0A0B5N8V8_BACTU</name>
<dbReference type="EMBL" id="CP009334">
    <property type="protein sequence ID" value="AJG74144.1"/>
    <property type="molecule type" value="Genomic_DNA"/>
</dbReference>
<evidence type="ECO:0000256" key="1">
    <source>
        <dbReference type="SAM" id="Coils"/>
    </source>
</evidence>
<evidence type="ECO:0000313" key="6">
    <source>
        <dbReference type="Proteomes" id="UP000501107"/>
    </source>
</evidence>
<geneLocation type="plasmid" evidence="2 5">
    <name>2</name>
</geneLocation>
<gene>
    <name evidence="2" type="ORF">BF38_5985</name>
    <name evidence="3" type="ORF">FO599_01005</name>
    <name evidence="4" type="ORF">FOC89_00965</name>
</gene>
<dbReference type="Proteomes" id="UP001181533">
    <property type="component" value="Unassembled WGS sequence"/>
</dbReference>
<evidence type="ECO:0000313" key="2">
    <source>
        <dbReference type="EMBL" id="AJG74144.1"/>
    </source>
</evidence>
<keyword evidence="1" id="KW-0175">Coiled coil</keyword>
<dbReference type="KEGG" id="btw:BF38_5985"/>
<evidence type="ECO:0000313" key="5">
    <source>
        <dbReference type="Proteomes" id="UP000031876"/>
    </source>
</evidence>
<dbReference type="Proteomes" id="UP000501107">
    <property type="component" value="Plasmid unnamed3"/>
</dbReference>
<reference evidence="4 6" key="3">
    <citation type="submission" date="2020-05" db="EMBL/GenBank/DDBJ databases">
        <title>FDA dAtabase for Regulatory Grade micrObial Sequences (FDA-ARGOS): Supporting development and validation of Infectious Disease Dx tests.</title>
        <authorList>
            <person name="Nelson B."/>
            <person name="Plummer A."/>
            <person name="Tallon L."/>
            <person name="Sadzewicz L."/>
            <person name="Zhao X."/>
            <person name="Vavikolanu K."/>
            <person name="Mehta A."/>
            <person name="Aluvathingal J."/>
            <person name="Nadendla S."/>
            <person name="Myers T."/>
            <person name="Yan Y."/>
            <person name="Sichtig H."/>
        </authorList>
    </citation>
    <scope>NUCLEOTIDE SEQUENCE [LARGE SCALE GENOMIC DNA]</scope>
    <source>
        <strain evidence="4 6">FDAARGOS_795</strain>
        <plasmid evidence="4 6">unnamed3</plasmid>
    </source>
</reference>
<evidence type="ECO:0000313" key="4">
    <source>
        <dbReference type="EMBL" id="QKH22591.1"/>
    </source>
</evidence>
<protein>
    <submittedName>
        <fullName evidence="4">Uncharacterized protein</fullName>
    </submittedName>
</protein>
<feature type="coiled-coil region" evidence="1">
    <location>
        <begin position="240"/>
        <end position="306"/>
    </location>
</feature>
<dbReference type="AlphaFoldDB" id="A0A0B5N8V8"/>
<reference evidence="2 5" key="1">
    <citation type="journal article" date="2015" name="Genome Announc.">
        <title>Complete genome sequences for 35 biothreat assay-relevant bacillus species.</title>
        <authorList>
            <person name="Johnson S.L."/>
            <person name="Daligault H.E."/>
            <person name="Davenport K.W."/>
            <person name="Jaissle J."/>
            <person name="Frey K.G."/>
            <person name="Ladner J.T."/>
            <person name="Broomall S.M."/>
            <person name="Bishop-Lilly K.A."/>
            <person name="Bruce D.C."/>
            <person name="Gibbons H.S."/>
            <person name="Coyne S.R."/>
            <person name="Lo C.C."/>
            <person name="Meincke L."/>
            <person name="Munk A.C."/>
            <person name="Koroleva G.I."/>
            <person name="Rosenzweig C.N."/>
            <person name="Palacios G.F."/>
            <person name="Redden C.L."/>
            <person name="Minogue T.D."/>
            <person name="Chain P.S."/>
        </authorList>
    </citation>
    <scope>NUCLEOTIDE SEQUENCE [LARGE SCALE GENOMIC DNA]</scope>
    <source>
        <strain evidence="2 5">HD1011</strain>
        <plasmid evidence="2 5">2</plasmid>
    </source>
</reference>
<evidence type="ECO:0000313" key="3">
    <source>
        <dbReference type="EMBL" id="MDR4174709.1"/>
    </source>
</evidence>
<dbReference type="Proteomes" id="UP000031876">
    <property type="component" value="Plasmid 2"/>
</dbReference>
<keyword evidence="4" id="KW-0614">Plasmid</keyword>
<dbReference type="EMBL" id="CP053979">
    <property type="protein sequence ID" value="QKH22591.1"/>
    <property type="molecule type" value="Genomic_DNA"/>
</dbReference>
<accession>A0A0B5N8V8</accession>